<name>A0AAE9YS07_9GAMM</name>
<evidence type="ECO:0000313" key="3">
    <source>
        <dbReference type="Proteomes" id="UP000032568"/>
    </source>
</evidence>
<sequence length="207" mass="22994">MKKFIYISSLSLACFLSFFLFNEPVSHLAVVGNEPLQSPKFASVVSSNAGWWQKNDGALPVKKHLKVTVSHHEKLSDFLEFSPSSEWQPVPAANGVAIANYRLNSGKNSYRLAIIRMKKAMPLSAIMNIWQQKAGLPATDNFKAVRTIKSQNNQLFDLYQLSGSKQSIALAVHAGERYTFFRLSGAEQIDEPVLTKFTDLIASSSII</sequence>
<evidence type="ECO:0000313" key="2">
    <source>
        <dbReference type="EMBL" id="WDE00160.1"/>
    </source>
</evidence>
<dbReference type="RefSeq" id="WP_044835855.1">
    <property type="nucleotide sequence ID" value="NZ_CP059735.1"/>
</dbReference>
<feature type="signal peptide" evidence="1">
    <location>
        <begin position="1"/>
        <end position="22"/>
    </location>
</feature>
<dbReference type="EMBL" id="CP059735">
    <property type="protein sequence ID" value="WDE00160.1"/>
    <property type="molecule type" value="Genomic_DNA"/>
</dbReference>
<keyword evidence="3" id="KW-1185">Reference proteome</keyword>
<protein>
    <submittedName>
        <fullName evidence="2">Uncharacterized protein</fullName>
    </submittedName>
</protein>
<proteinExistence type="predicted"/>
<dbReference type="AlphaFoldDB" id="A0AAE9YS07"/>
<dbReference type="KEGG" id="tact:SG35_005780"/>
<keyword evidence="1" id="KW-0732">Signal</keyword>
<dbReference type="Proteomes" id="UP000032568">
    <property type="component" value="Chromosome"/>
</dbReference>
<reference evidence="2 3" key="2">
    <citation type="journal article" date="2022" name="Mar. Drugs">
        <title>Bioassay-Guided Fractionation Leads to the Detection of Cholic Acid Generated by the Rare Thalassomonas sp.</title>
        <authorList>
            <person name="Pheiffer F."/>
            <person name="Schneider Y.K."/>
            <person name="Hansen E.H."/>
            <person name="Andersen J.H."/>
            <person name="Isaksson J."/>
            <person name="Busche T."/>
            <person name="R C."/>
            <person name="Kalinowski J."/>
            <person name="Zyl L.V."/>
            <person name="Trindade M."/>
        </authorList>
    </citation>
    <scope>NUCLEOTIDE SEQUENCE [LARGE SCALE GENOMIC DNA]</scope>
    <source>
        <strain evidence="2 3">A5K-106</strain>
    </source>
</reference>
<evidence type="ECO:0000256" key="1">
    <source>
        <dbReference type="SAM" id="SignalP"/>
    </source>
</evidence>
<reference evidence="2 3" key="1">
    <citation type="journal article" date="2015" name="Genome Announc.">
        <title>Draft Genome Sequences of Marine Isolates of Thalassomonas viridans and Thalassomonas actiniarum.</title>
        <authorList>
            <person name="Olonade I."/>
            <person name="van Zyl L.J."/>
            <person name="Trindade M."/>
        </authorList>
    </citation>
    <scope>NUCLEOTIDE SEQUENCE [LARGE SCALE GENOMIC DNA]</scope>
    <source>
        <strain evidence="2 3">A5K-106</strain>
    </source>
</reference>
<feature type="chain" id="PRO_5042121385" evidence="1">
    <location>
        <begin position="23"/>
        <end position="207"/>
    </location>
</feature>
<organism evidence="2 3">
    <name type="scientific">Thalassomonas actiniarum</name>
    <dbReference type="NCBI Taxonomy" id="485447"/>
    <lineage>
        <taxon>Bacteria</taxon>
        <taxon>Pseudomonadati</taxon>
        <taxon>Pseudomonadota</taxon>
        <taxon>Gammaproteobacteria</taxon>
        <taxon>Alteromonadales</taxon>
        <taxon>Colwelliaceae</taxon>
        <taxon>Thalassomonas</taxon>
    </lineage>
</organism>
<gene>
    <name evidence="2" type="ORF">SG35_005780</name>
</gene>
<accession>A0AAE9YS07</accession>